<dbReference type="EMBL" id="VSSQ01000016">
    <property type="protein sequence ID" value="MPL61810.1"/>
    <property type="molecule type" value="Genomic_DNA"/>
</dbReference>
<sequence length="207" mass="23577">MIIMTVVVAIKDKTNNDIIIGSDTMVTGGNLKYEMDEPKFFIVEIPHGTLPNSEKTKIIVGEAGRVSILEYIRRVFKPPVWNRKTQDFNTYMLDKFFPNFKDLLKKKSYVGKNEKDNGSIDIFSHLLIIHENEFYTMWEDLGFCRETGDFFAIGSGKQVALGSLHSTKEFIYDNPKARVEKAILAAGELTTYVNTDIHISSVNELIK</sequence>
<name>A0A644T4P0_9ZZZZ</name>
<reference evidence="1" key="1">
    <citation type="submission" date="2019-08" db="EMBL/GenBank/DDBJ databases">
        <authorList>
            <person name="Kucharzyk K."/>
            <person name="Murdoch R.W."/>
            <person name="Higgins S."/>
            <person name="Loffler F."/>
        </authorList>
    </citation>
    <scope>NUCLEOTIDE SEQUENCE</scope>
</reference>
<dbReference type="AlphaFoldDB" id="A0A644T4P0"/>
<organism evidence="1">
    <name type="scientific">bioreactor metagenome</name>
    <dbReference type="NCBI Taxonomy" id="1076179"/>
    <lineage>
        <taxon>unclassified sequences</taxon>
        <taxon>metagenomes</taxon>
        <taxon>ecological metagenomes</taxon>
    </lineage>
</organism>
<evidence type="ECO:0000313" key="1">
    <source>
        <dbReference type="EMBL" id="MPL61810.1"/>
    </source>
</evidence>
<comment type="caution">
    <text evidence="1">The sequence shown here is derived from an EMBL/GenBank/DDBJ whole genome shotgun (WGS) entry which is preliminary data.</text>
</comment>
<dbReference type="Gene3D" id="3.60.20.10">
    <property type="entry name" value="Glutamine Phosphoribosylpyrophosphate, subunit 1, domain 1"/>
    <property type="match status" value="1"/>
</dbReference>
<dbReference type="SUPFAM" id="SSF56235">
    <property type="entry name" value="N-terminal nucleophile aminohydrolases (Ntn hydrolases)"/>
    <property type="match status" value="1"/>
</dbReference>
<protein>
    <submittedName>
        <fullName evidence="1">Uncharacterized protein</fullName>
    </submittedName>
</protein>
<accession>A0A644T4P0</accession>
<proteinExistence type="predicted"/>
<dbReference type="InterPro" id="IPR029055">
    <property type="entry name" value="Ntn_hydrolases_N"/>
</dbReference>
<gene>
    <name evidence="1" type="ORF">SDC9_07399</name>
</gene>